<dbReference type="PATRIC" id="fig|280505.15.peg.4295"/>
<dbReference type="AlphaFoldDB" id="A0A0S2IXX9"/>
<organism evidence="1">
    <name type="scientific">Leptospira borgpetersenii serovar Ballum</name>
    <dbReference type="NCBI Taxonomy" id="280505"/>
    <lineage>
        <taxon>Bacteria</taxon>
        <taxon>Pseudomonadati</taxon>
        <taxon>Spirochaetota</taxon>
        <taxon>Spirochaetia</taxon>
        <taxon>Leptospirales</taxon>
        <taxon>Leptospiraceae</taxon>
        <taxon>Leptospira</taxon>
    </lineage>
</organism>
<gene>
    <name evidence="1" type="ORF">LBBP_04405</name>
</gene>
<accession>A0A0S2IXX9</accession>
<evidence type="ECO:0000313" key="1">
    <source>
        <dbReference type="EMBL" id="ALO28512.1"/>
    </source>
</evidence>
<evidence type="ECO:0000313" key="2">
    <source>
        <dbReference type="Proteomes" id="UP000058857"/>
    </source>
</evidence>
<proteinExistence type="predicted"/>
<dbReference type="Proteomes" id="UP000058857">
    <property type="component" value="Chromosome 2"/>
</dbReference>
<protein>
    <submittedName>
        <fullName evidence="1">Uncharacterized protein</fullName>
    </submittedName>
</protein>
<name>A0A0S2IXX9_LEPBO</name>
<reference evidence="1 2" key="1">
    <citation type="journal article" date="2015" name="PLoS Negl. Trop. Dis.">
        <title>Distribution of Plasmids in Distinct Leptospira Pathogenic Species.</title>
        <authorList>
            <person name="Wang Y."/>
            <person name="Zhuang X."/>
            <person name="Zhong Y."/>
            <person name="Zhang C."/>
            <person name="Zhang Y."/>
            <person name="Zeng L."/>
            <person name="Zhu Y."/>
            <person name="He P."/>
            <person name="Dong K."/>
            <person name="Pal U."/>
            <person name="Guo X."/>
            <person name="Qin J."/>
        </authorList>
    </citation>
    <scope>NUCLEOTIDE SEQUENCE [LARGE SCALE GENOMIC DNA]</scope>
    <source>
        <strain evidence="1 2">56604</strain>
    </source>
</reference>
<sequence length="39" mass="4479">MCFNLHLVEQIKNLSNNGFGRIDYYGPIVKSYIDCGSIR</sequence>
<dbReference type="EMBL" id="CP012030">
    <property type="protein sequence ID" value="ALO28512.1"/>
    <property type="molecule type" value="Genomic_DNA"/>
</dbReference>